<reference evidence="2" key="1">
    <citation type="submission" date="2023-08" db="EMBL/GenBank/DDBJ databases">
        <authorList>
            <person name="Chen Y."/>
            <person name="Shah S."/>
            <person name="Dougan E. K."/>
            <person name="Thang M."/>
            <person name="Chan C."/>
        </authorList>
    </citation>
    <scope>NUCLEOTIDE SEQUENCE</scope>
</reference>
<keyword evidence="3" id="KW-1185">Reference proteome</keyword>
<proteinExistence type="predicted"/>
<sequence length="792" mass="88475">MCFWVVLSGTETALRERTGGLVQDFLRRDAEAEELLGKRDLEKWLLEDSSGSEDEPRKEDAAAWRSQLFSDRSFWRRARQIACFEYVSERLRNDVSEFWKEQLPHGFNGRERAQRQAREILSVVTRLCGLQKAVGFQAELSPFWAVLQEKREEKKQGRDGKGTHEFWSIYHKEDSKWTLPVKAAPAHPAPPAPYRHAIDRQLPVAAPDKDSESEVHAALKSRRSQVARKVLQHRSAVDAKRLPQLQPKSTARTFASTPDIQDAWDDRPMTRQERGYFDLGRFLEKPRKPKRERGSRPASRALPSIRPNEGIVASTPSPKPLRETLSLPSLERMPLDTVAGPFLQPWQSQVRTECGQPEPEAEEDSATMHYIRVCRALGVVPTAAVLEMVRSRAIASGEFLMDDELLAMSTMIGHLDSIAEVCLADSAKLSDGVLQRFLRELFGRPAMDSLEKLSLARCRGAGSKAMPLLVGLLVESNGLYKLRNLDISGIRISSSTMTSLCRAVHLHPAIRSLHLQDTGLGMHPTAAQCLEELLNAPSMEVLGLGWNCFSEEALRALGDMLASHKRLRELYMANCDSCQRSEGKSSTHRFLEGLYRNSSLKMLDISMNRLTHKSALIIEDSLAKHAKLQELYIGQNPLGKHGLRCLLRLLSLPSCGLRRLEALGCQGADAQELSSFQATEPTGYHTLDLNLAHGRSLLRLLYKTCESLRLDLKEAFQRASYVVSERRSLIPRARMGMACIPFRSLGSSASSSASMQPGAAWRPPRASRAGSEAPGRWGPSTWTNTSRCCAGS</sequence>
<dbReference type="PANTHER" id="PTHR24114:SF2">
    <property type="entry name" value="F-BOX DOMAIN-CONTAINING PROTEIN-RELATED"/>
    <property type="match status" value="1"/>
</dbReference>
<dbReference type="SMART" id="SM00368">
    <property type="entry name" value="LRR_RI"/>
    <property type="match status" value="3"/>
</dbReference>
<gene>
    <name evidence="2" type="ORF">EVOR1521_LOCUS31398</name>
</gene>
<feature type="region of interest" description="Disordered" evidence="1">
    <location>
        <begin position="282"/>
        <end position="322"/>
    </location>
</feature>
<name>A0AA36JS00_9DINO</name>
<comment type="caution">
    <text evidence="2">The sequence shown here is derived from an EMBL/GenBank/DDBJ whole genome shotgun (WGS) entry which is preliminary data.</text>
</comment>
<dbReference type="Proteomes" id="UP001178507">
    <property type="component" value="Unassembled WGS sequence"/>
</dbReference>
<dbReference type="InterPro" id="IPR032675">
    <property type="entry name" value="LRR_dom_sf"/>
</dbReference>
<dbReference type="AlphaFoldDB" id="A0AA36JS00"/>
<organism evidence="2 3">
    <name type="scientific">Effrenium voratum</name>
    <dbReference type="NCBI Taxonomy" id="2562239"/>
    <lineage>
        <taxon>Eukaryota</taxon>
        <taxon>Sar</taxon>
        <taxon>Alveolata</taxon>
        <taxon>Dinophyceae</taxon>
        <taxon>Suessiales</taxon>
        <taxon>Symbiodiniaceae</taxon>
        <taxon>Effrenium</taxon>
    </lineage>
</organism>
<dbReference type="Gene3D" id="3.80.10.10">
    <property type="entry name" value="Ribonuclease Inhibitor"/>
    <property type="match status" value="2"/>
</dbReference>
<evidence type="ECO:0000313" key="3">
    <source>
        <dbReference type="Proteomes" id="UP001178507"/>
    </source>
</evidence>
<accession>A0AA36JS00</accession>
<dbReference type="EMBL" id="CAUJNA010003827">
    <property type="protein sequence ID" value="CAJ1410607.1"/>
    <property type="molecule type" value="Genomic_DNA"/>
</dbReference>
<feature type="region of interest" description="Disordered" evidence="1">
    <location>
        <begin position="748"/>
        <end position="785"/>
    </location>
</feature>
<dbReference type="PANTHER" id="PTHR24114">
    <property type="entry name" value="LEUCINE RICH REPEAT FAMILY PROTEIN"/>
    <property type="match status" value="1"/>
</dbReference>
<evidence type="ECO:0000256" key="1">
    <source>
        <dbReference type="SAM" id="MobiDB-lite"/>
    </source>
</evidence>
<dbReference type="SUPFAM" id="SSF52047">
    <property type="entry name" value="RNI-like"/>
    <property type="match status" value="1"/>
</dbReference>
<evidence type="ECO:0000313" key="2">
    <source>
        <dbReference type="EMBL" id="CAJ1410607.1"/>
    </source>
</evidence>
<protein>
    <submittedName>
        <fullName evidence="2">Uncharacterized protein</fullName>
    </submittedName>
</protein>
<dbReference type="InterPro" id="IPR052394">
    <property type="entry name" value="LRR-containing"/>
</dbReference>